<feature type="transmembrane region" description="Helical" evidence="1">
    <location>
        <begin position="43"/>
        <end position="63"/>
    </location>
</feature>
<keyword evidence="1" id="KW-0472">Membrane</keyword>
<name>A0ABP5LEQ9_9ACTN</name>
<dbReference type="EMBL" id="BAAANT010000015">
    <property type="protein sequence ID" value="GAA2144010.1"/>
    <property type="molecule type" value="Genomic_DNA"/>
</dbReference>
<dbReference type="Proteomes" id="UP001422759">
    <property type="component" value="Unassembled WGS sequence"/>
</dbReference>
<gene>
    <name evidence="2" type="ORF">GCM10009760_31020</name>
</gene>
<reference evidence="3" key="1">
    <citation type="journal article" date="2019" name="Int. J. Syst. Evol. Microbiol.">
        <title>The Global Catalogue of Microorganisms (GCM) 10K type strain sequencing project: providing services to taxonomists for standard genome sequencing and annotation.</title>
        <authorList>
            <consortium name="The Broad Institute Genomics Platform"/>
            <consortium name="The Broad Institute Genome Sequencing Center for Infectious Disease"/>
            <person name="Wu L."/>
            <person name="Ma J."/>
        </authorList>
    </citation>
    <scope>NUCLEOTIDE SEQUENCE [LARGE SCALE GENOMIC DNA]</scope>
    <source>
        <strain evidence="3">JCM 14560</strain>
    </source>
</reference>
<keyword evidence="1" id="KW-1133">Transmembrane helix</keyword>
<evidence type="ECO:0000313" key="2">
    <source>
        <dbReference type="EMBL" id="GAA2144010.1"/>
    </source>
</evidence>
<sequence>MITDSRADGPDGRLADMKPAAAKPAAVRHAAVKHPVPALARRAALALAGIAVTAGLVAVYLPAFA</sequence>
<protein>
    <submittedName>
        <fullName evidence="2">Uncharacterized protein</fullName>
    </submittedName>
</protein>
<evidence type="ECO:0000313" key="3">
    <source>
        <dbReference type="Proteomes" id="UP001422759"/>
    </source>
</evidence>
<keyword evidence="1" id="KW-0812">Transmembrane</keyword>
<organism evidence="2 3">
    <name type="scientific">Kitasatospora kazusensis</name>
    <dbReference type="NCBI Taxonomy" id="407974"/>
    <lineage>
        <taxon>Bacteria</taxon>
        <taxon>Bacillati</taxon>
        <taxon>Actinomycetota</taxon>
        <taxon>Actinomycetes</taxon>
        <taxon>Kitasatosporales</taxon>
        <taxon>Streptomycetaceae</taxon>
        <taxon>Kitasatospora</taxon>
    </lineage>
</organism>
<proteinExistence type="predicted"/>
<keyword evidence="3" id="KW-1185">Reference proteome</keyword>
<comment type="caution">
    <text evidence="2">The sequence shown here is derived from an EMBL/GenBank/DDBJ whole genome shotgun (WGS) entry which is preliminary data.</text>
</comment>
<evidence type="ECO:0000256" key="1">
    <source>
        <dbReference type="SAM" id="Phobius"/>
    </source>
</evidence>
<accession>A0ABP5LEQ9</accession>
<dbReference type="RefSeq" id="WP_344465161.1">
    <property type="nucleotide sequence ID" value="NZ_BAAANT010000015.1"/>
</dbReference>